<protein>
    <submittedName>
        <fullName evidence="1">Uncharacterized protein</fullName>
    </submittedName>
</protein>
<dbReference type="AlphaFoldDB" id="C0QMF4"/>
<accession>C0QMF4</accession>
<evidence type="ECO:0000313" key="2">
    <source>
        <dbReference type="Proteomes" id="UP000000442"/>
    </source>
</evidence>
<keyword evidence="2" id="KW-1185">Reference proteome</keyword>
<dbReference type="Proteomes" id="UP000000442">
    <property type="component" value="Chromosome"/>
</dbReference>
<dbReference type="HOGENOM" id="CLU_2045854_0_0_7"/>
<proteinExistence type="predicted"/>
<organism evidence="1 2">
    <name type="scientific">Desulforapulum autotrophicum (strain ATCC 43914 / DSM 3382 / VKM B-1955 / HRM2)</name>
    <name type="common">Desulfobacterium autotrophicum</name>
    <dbReference type="NCBI Taxonomy" id="177437"/>
    <lineage>
        <taxon>Bacteria</taxon>
        <taxon>Pseudomonadati</taxon>
        <taxon>Thermodesulfobacteriota</taxon>
        <taxon>Desulfobacteria</taxon>
        <taxon>Desulfobacterales</taxon>
        <taxon>Desulfobacteraceae</taxon>
        <taxon>Desulforapulum</taxon>
    </lineage>
</organism>
<dbReference type="KEGG" id="dat:HRM2_33960"/>
<sequence length="120" mass="13834">MLNPVAGSAGWFSPPDGWKTGLSYGRPVLSCLLRCLNGHIFQYAPLKRLEYDLKSYAMFWKILFRAWALSMSDGSVWGIYSYLQQDFSIMTFAFFQLPTSGMIVRLKLSRNKIRFESKES</sequence>
<reference evidence="1 2" key="1">
    <citation type="journal article" date="2009" name="Environ. Microbiol.">
        <title>Genome sequence of Desulfobacterium autotrophicum HRM2, a marine sulfate reducer oxidizing organic carbon completely to carbon dioxide.</title>
        <authorList>
            <person name="Strittmatter A.W."/>
            <person name="Liesegang H."/>
            <person name="Rabus R."/>
            <person name="Decker I."/>
            <person name="Amann J."/>
            <person name="Andres S."/>
            <person name="Henne A."/>
            <person name="Fricke W.F."/>
            <person name="Martinez-Arias R."/>
            <person name="Bartels D."/>
            <person name="Goesmann A."/>
            <person name="Krause L."/>
            <person name="Puehler A."/>
            <person name="Klenk H.P."/>
            <person name="Richter M."/>
            <person name="Schuler M."/>
            <person name="Gloeckner F.O."/>
            <person name="Meyerdierks A."/>
            <person name="Gottschalk G."/>
            <person name="Amann R."/>
        </authorList>
    </citation>
    <scope>NUCLEOTIDE SEQUENCE [LARGE SCALE GENOMIC DNA]</scope>
    <source>
        <strain evidence="2">ATCC 43914 / DSM 3382 / HRM2</strain>
    </source>
</reference>
<dbReference type="STRING" id="177437.HRM2_33960"/>
<name>C0QMF4_DESAH</name>
<gene>
    <name evidence="1" type="ordered locus">HRM2_33960</name>
</gene>
<evidence type="ECO:0000313" key="1">
    <source>
        <dbReference type="EMBL" id="ACN16471.1"/>
    </source>
</evidence>
<dbReference type="EMBL" id="CP001087">
    <property type="protein sequence ID" value="ACN16471.1"/>
    <property type="molecule type" value="Genomic_DNA"/>
</dbReference>